<evidence type="ECO:0000256" key="1">
    <source>
        <dbReference type="ARBA" id="ARBA00004141"/>
    </source>
</evidence>
<name>A0A060DU50_9PROT</name>
<dbReference type="InterPro" id="IPR006668">
    <property type="entry name" value="Mg_transptr_MgtE_intracell_dom"/>
</dbReference>
<dbReference type="InterPro" id="IPR036739">
    <property type="entry name" value="SLC41_membr_dom_sf"/>
</dbReference>
<evidence type="ECO:0000256" key="10">
    <source>
        <dbReference type="SAM" id="MobiDB-lite"/>
    </source>
</evidence>
<comment type="subcellular location">
    <subcellularLocation>
        <location evidence="9">Cell membrane</location>
        <topology evidence="9">Multi-pass membrane protein</topology>
    </subcellularLocation>
    <subcellularLocation>
        <location evidence="1">Membrane</location>
        <topology evidence="1">Multi-pass membrane protein</topology>
    </subcellularLocation>
</comment>
<reference evidence="12 14" key="1">
    <citation type="journal article" date="2014" name="Genome Announc.">
        <title>Complete Genome Sequence of the Model Rhizosphere Strain Azospirillum brasilense Az39, Successfully Applied in Agriculture.</title>
        <authorList>
            <person name="Rivera D."/>
            <person name="Revale S."/>
            <person name="Molina R."/>
            <person name="Gualpa J."/>
            <person name="Puente M."/>
            <person name="Maroniche G."/>
            <person name="Paris G."/>
            <person name="Baker D."/>
            <person name="Clavijo B."/>
            <person name="McLay K."/>
            <person name="Spaepen S."/>
            <person name="Perticari A."/>
            <person name="Vazquez M."/>
            <person name="Wisniewski-Dye F."/>
            <person name="Watkins C."/>
            <person name="Martinez-Abarca F."/>
            <person name="Vanderleyden J."/>
            <person name="Cassan F."/>
        </authorList>
    </citation>
    <scope>NUCLEOTIDE SEQUENCE [LARGE SCALE GENOMIC DNA]</scope>
    <source>
        <strain evidence="12 14">Az39</strain>
        <plasmid evidence="12">AbAZ39_p4</plasmid>
    </source>
</reference>
<comment type="subunit">
    <text evidence="9">Homodimer.</text>
</comment>
<evidence type="ECO:0000256" key="7">
    <source>
        <dbReference type="ARBA" id="ARBA00023136"/>
    </source>
</evidence>
<dbReference type="KEGG" id="abq:ABAZ39_31125"/>
<proteinExistence type="inferred from homology"/>
<dbReference type="EMBL" id="VEWN01000003">
    <property type="protein sequence ID" value="KAA1056949.1"/>
    <property type="molecule type" value="Genomic_DNA"/>
</dbReference>
<feature type="region of interest" description="Disordered" evidence="10">
    <location>
        <begin position="1"/>
        <end position="38"/>
    </location>
</feature>
<gene>
    <name evidence="12" type="ORF">ABAZ39_31125</name>
    <name evidence="13" type="ORF">FH063_003822</name>
</gene>
<evidence type="ECO:0000256" key="9">
    <source>
        <dbReference type="RuleBase" id="RU362011"/>
    </source>
</evidence>
<dbReference type="Gene3D" id="1.25.60.10">
    <property type="entry name" value="MgtE N-terminal domain-like"/>
    <property type="match status" value="1"/>
</dbReference>
<evidence type="ECO:0000256" key="3">
    <source>
        <dbReference type="ARBA" id="ARBA00022448"/>
    </source>
</evidence>
<keyword evidence="9" id="KW-0479">Metal-binding</keyword>
<dbReference type="OrthoDB" id="9790355at2"/>
<feature type="compositionally biased region" description="Basic and acidic residues" evidence="10">
    <location>
        <begin position="23"/>
        <end position="35"/>
    </location>
</feature>
<dbReference type="InterPro" id="IPR006667">
    <property type="entry name" value="SLC41_membr_dom"/>
</dbReference>
<dbReference type="InterPro" id="IPR046342">
    <property type="entry name" value="CBS_dom_sf"/>
</dbReference>
<evidence type="ECO:0000259" key="11">
    <source>
        <dbReference type="PROSITE" id="PS51371"/>
    </source>
</evidence>
<feature type="transmembrane region" description="Helical" evidence="9">
    <location>
        <begin position="419"/>
        <end position="443"/>
    </location>
</feature>
<keyword evidence="7 9" id="KW-0472">Membrane</keyword>
<dbReference type="RefSeq" id="WP_040138054.1">
    <property type="nucleotide sequence ID" value="NZ_CP007797.1"/>
</dbReference>
<sequence length="479" mass="52155">MHTDRQEPDRIQDDVPHPAQRPDPPREDGEEERAYGVEPEFVEEVVERLHAGRRDELRAELDTLHPADIADLIEQLGHDDRESLIGVLRPDFDGEVLSYLNPDLREEIVELFEPKELAAAVAELDTDDAVDVIEDLDEDTRREVLENLPAADRALVQENLTYDEYTAGRLMQRDLVAVPQFWTVGKTIDYVRAATDELPEDFYDIFVVDPMHRVVGAVPLSRLLRQKRSVRIADLVTGEVDTIPATMDQEEVANLFRQYALVSAPVVDAGGRLIGVITVDDVVHIIDEEAEDDIGKLGGVGDTSIYRSVLETSRSRISWLGLNLFTAFAAAGVISLFEATIEQIVALAVLMPITASMGGNAGTQTLTVAVRALATRELSSSNAPRVVGKEVLVGLLNGAVFATLVGAIAATWFEPMIGLVIGCAMVINLFVAGLCGVLIPIGLDRLGVDPAVASSVFLTTMTDVIGFLSFLGLASLLLL</sequence>
<dbReference type="GO" id="GO:0046872">
    <property type="term" value="F:metal ion binding"/>
    <property type="evidence" value="ECO:0007669"/>
    <property type="project" value="UniProtKB-KW"/>
</dbReference>
<dbReference type="SUPFAM" id="SSF158791">
    <property type="entry name" value="MgtE N-terminal domain-like"/>
    <property type="match status" value="1"/>
</dbReference>
<evidence type="ECO:0000256" key="2">
    <source>
        <dbReference type="ARBA" id="ARBA00009749"/>
    </source>
</evidence>
<comment type="similarity">
    <text evidence="2 9">Belongs to the SLC41A transporter family.</text>
</comment>
<feature type="domain" description="CBS" evidence="11">
    <location>
        <begin position="235"/>
        <end position="294"/>
    </location>
</feature>
<dbReference type="Pfam" id="PF03448">
    <property type="entry name" value="MgtE_N"/>
    <property type="match status" value="1"/>
</dbReference>
<dbReference type="Pfam" id="PF00571">
    <property type="entry name" value="CBS"/>
    <property type="match status" value="1"/>
</dbReference>
<feature type="compositionally biased region" description="Basic and acidic residues" evidence="10">
    <location>
        <begin position="1"/>
        <end position="16"/>
    </location>
</feature>
<dbReference type="SUPFAM" id="SSF161093">
    <property type="entry name" value="MgtE membrane domain-like"/>
    <property type="match status" value="1"/>
</dbReference>
<keyword evidence="3 9" id="KW-0813">Transport</keyword>
<dbReference type="SUPFAM" id="SSF54631">
    <property type="entry name" value="CBS-domain pair"/>
    <property type="match status" value="1"/>
</dbReference>
<evidence type="ECO:0000256" key="4">
    <source>
        <dbReference type="ARBA" id="ARBA00022692"/>
    </source>
</evidence>
<dbReference type="EMBL" id="CP007797">
    <property type="protein sequence ID" value="AIB16307.1"/>
    <property type="molecule type" value="Genomic_DNA"/>
</dbReference>
<dbReference type="SMART" id="SM00116">
    <property type="entry name" value="CBS"/>
    <property type="match status" value="1"/>
</dbReference>
<accession>A0A5B0KXY5</accession>
<keyword evidence="9" id="KW-1003">Cell membrane</keyword>
<evidence type="ECO:0000256" key="8">
    <source>
        <dbReference type="PROSITE-ProRule" id="PRU00703"/>
    </source>
</evidence>
<keyword evidence="4 9" id="KW-0812">Transmembrane</keyword>
<dbReference type="NCBIfam" id="TIGR00400">
    <property type="entry name" value="mgtE"/>
    <property type="match status" value="1"/>
</dbReference>
<dbReference type="GO" id="GO:0005886">
    <property type="term" value="C:plasma membrane"/>
    <property type="evidence" value="ECO:0007669"/>
    <property type="project" value="UniProtKB-SubCell"/>
</dbReference>
<evidence type="ECO:0000313" key="13">
    <source>
        <dbReference type="EMBL" id="KAA1056949.1"/>
    </source>
</evidence>
<evidence type="ECO:0000256" key="5">
    <source>
        <dbReference type="ARBA" id="ARBA00022842"/>
    </source>
</evidence>
<evidence type="ECO:0000256" key="6">
    <source>
        <dbReference type="ARBA" id="ARBA00022989"/>
    </source>
</evidence>
<dbReference type="Gene3D" id="3.10.580.10">
    <property type="entry name" value="CBS-domain"/>
    <property type="match status" value="1"/>
</dbReference>
<comment type="caution">
    <text evidence="9">Lacks conserved residue(s) required for the propagation of feature annotation.</text>
</comment>
<dbReference type="Proteomes" id="UP000027186">
    <property type="component" value="Plasmid AbAZ39_p4"/>
</dbReference>
<accession>A0A060DU50</accession>
<keyword evidence="6 9" id="KW-1133">Transmembrane helix</keyword>
<keyword evidence="12" id="KW-0614">Plasmid</keyword>
<keyword evidence="8" id="KW-0129">CBS domain</keyword>
<evidence type="ECO:0000313" key="15">
    <source>
        <dbReference type="Proteomes" id="UP000325333"/>
    </source>
</evidence>
<dbReference type="InterPro" id="IPR038076">
    <property type="entry name" value="MgtE_N_sf"/>
</dbReference>
<feature type="transmembrane region" description="Helical" evidence="9">
    <location>
        <begin position="455"/>
        <end position="478"/>
    </location>
</feature>
<dbReference type="InterPro" id="IPR000644">
    <property type="entry name" value="CBS_dom"/>
</dbReference>
<dbReference type="Proteomes" id="UP000325333">
    <property type="component" value="Unassembled WGS sequence"/>
</dbReference>
<reference evidence="13 15" key="2">
    <citation type="submission" date="2019-07" db="EMBL/GenBank/DDBJ databases">
        <title>Genome sequencing of the stress-tolerant strain Azospirillum brasilense Az19.</title>
        <authorList>
            <person name="Maroniche G.A."/>
            <person name="Garcia J.E."/>
            <person name="Pagnussat L."/>
            <person name="Amenta M."/>
            <person name="Creus C.M."/>
        </authorList>
    </citation>
    <scope>NUCLEOTIDE SEQUENCE [LARGE SCALE GENOMIC DNA]</scope>
    <source>
        <strain evidence="13 15">Az19</strain>
    </source>
</reference>
<dbReference type="InterPro" id="IPR006669">
    <property type="entry name" value="MgtE_transporter"/>
</dbReference>
<dbReference type="SMART" id="SM00924">
    <property type="entry name" value="MgtE_N"/>
    <property type="match status" value="1"/>
</dbReference>
<dbReference type="Pfam" id="PF01769">
    <property type="entry name" value="MgtE"/>
    <property type="match status" value="1"/>
</dbReference>
<dbReference type="GO" id="GO:0015095">
    <property type="term" value="F:magnesium ion transmembrane transporter activity"/>
    <property type="evidence" value="ECO:0007669"/>
    <property type="project" value="UniProtKB-UniRule"/>
</dbReference>
<dbReference type="PANTHER" id="PTHR43773:SF1">
    <property type="entry name" value="MAGNESIUM TRANSPORTER MGTE"/>
    <property type="match status" value="1"/>
</dbReference>
<evidence type="ECO:0000313" key="12">
    <source>
        <dbReference type="EMBL" id="AIB16307.1"/>
    </source>
</evidence>
<protein>
    <recommendedName>
        <fullName evidence="9">Magnesium transporter MgtE</fullName>
    </recommendedName>
</protein>
<keyword evidence="5 9" id="KW-0460">Magnesium</keyword>
<dbReference type="CDD" id="cd04606">
    <property type="entry name" value="CBS_pair_Mg_transporter"/>
    <property type="match status" value="1"/>
</dbReference>
<geneLocation type="plasmid" evidence="12 14">
    <name>AbAZ39_p4</name>
</geneLocation>
<feature type="transmembrane region" description="Helical" evidence="9">
    <location>
        <begin position="317"/>
        <end position="337"/>
    </location>
</feature>
<dbReference type="AlphaFoldDB" id="A0A060DU50"/>
<comment type="function">
    <text evidence="9">Acts as a magnesium transporter.</text>
</comment>
<evidence type="ECO:0000313" key="14">
    <source>
        <dbReference type="Proteomes" id="UP000027186"/>
    </source>
</evidence>
<dbReference type="Gene3D" id="1.10.357.20">
    <property type="entry name" value="SLC41 divalent cation transporters, integral membrane domain"/>
    <property type="match status" value="1"/>
</dbReference>
<dbReference type="PANTHER" id="PTHR43773">
    <property type="entry name" value="MAGNESIUM TRANSPORTER MGTE"/>
    <property type="match status" value="1"/>
</dbReference>
<organism evidence="12 14">
    <name type="scientific">Azospirillum argentinense</name>
    <dbReference type="NCBI Taxonomy" id="2970906"/>
    <lineage>
        <taxon>Bacteria</taxon>
        <taxon>Pseudomonadati</taxon>
        <taxon>Pseudomonadota</taxon>
        <taxon>Alphaproteobacteria</taxon>
        <taxon>Rhodospirillales</taxon>
        <taxon>Azospirillaceae</taxon>
        <taxon>Azospirillum</taxon>
    </lineage>
</organism>
<dbReference type="PROSITE" id="PS51371">
    <property type="entry name" value="CBS"/>
    <property type="match status" value="1"/>
</dbReference>
<feature type="transmembrane region" description="Helical" evidence="9">
    <location>
        <begin position="391"/>
        <end position="413"/>
    </location>
</feature>